<gene>
    <name evidence="3" type="ORF">HK099_006989</name>
</gene>
<dbReference type="SUPFAM" id="SSF51430">
    <property type="entry name" value="NAD(P)-linked oxidoreductase"/>
    <property type="match status" value="1"/>
</dbReference>
<accession>A0AAD5TWY0</accession>
<protein>
    <recommendedName>
        <fullName evidence="2">NADP-dependent oxidoreductase domain-containing protein</fullName>
    </recommendedName>
</protein>
<dbReference type="Gene3D" id="3.20.20.100">
    <property type="entry name" value="NADP-dependent oxidoreductase domain"/>
    <property type="match status" value="1"/>
</dbReference>
<dbReference type="GO" id="GO:0016491">
    <property type="term" value="F:oxidoreductase activity"/>
    <property type="evidence" value="ECO:0007669"/>
    <property type="project" value="UniProtKB-KW"/>
</dbReference>
<reference evidence="3" key="1">
    <citation type="submission" date="2020-05" db="EMBL/GenBank/DDBJ databases">
        <title>Phylogenomic resolution of chytrid fungi.</title>
        <authorList>
            <person name="Stajich J.E."/>
            <person name="Amses K."/>
            <person name="Simmons R."/>
            <person name="Seto K."/>
            <person name="Myers J."/>
            <person name="Bonds A."/>
            <person name="Quandt C.A."/>
            <person name="Barry K."/>
            <person name="Liu P."/>
            <person name="Grigoriev I."/>
            <person name="Longcore J.E."/>
            <person name="James T.Y."/>
        </authorList>
    </citation>
    <scope>NUCLEOTIDE SEQUENCE</scope>
    <source>
        <strain evidence="3">JEL0476</strain>
    </source>
</reference>
<name>A0AAD5TWY0_9FUNG</name>
<dbReference type="CDD" id="cd19075">
    <property type="entry name" value="AKR_AKR7A1-5"/>
    <property type="match status" value="1"/>
</dbReference>
<dbReference type="Pfam" id="PF00248">
    <property type="entry name" value="Aldo_ket_red"/>
    <property type="match status" value="1"/>
</dbReference>
<dbReference type="Proteomes" id="UP001211065">
    <property type="component" value="Unassembled WGS sequence"/>
</dbReference>
<dbReference type="EMBL" id="JADGJW010000642">
    <property type="protein sequence ID" value="KAJ3214198.1"/>
    <property type="molecule type" value="Genomic_DNA"/>
</dbReference>
<keyword evidence="4" id="KW-1185">Reference proteome</keyword>
<dbReference type="InterPro" id="IPR023210">
    <property type="entry name" value="NADP_OxRdtase_dom"/>
</dbReference>
<feature type="domain" description="NADP-dependent oxidoreductase" evidence="2">
    <location>
        <begin position="2"/>
        <end position="308"/>
    </location>
</feature>
<evidence type="ECO:0000259" key="2">
    <source>
        <dbReference type="Pfam" id="PF00248"/>
    </source>
</evidence>
<dbReference type="AlphaFoldDB" id="A0AAD5TWY0"/>
<proteinExistence type="predicted"/>
<evidence type="ECO:0000313" key="4">
    <source>
        <dbReference type="Proteomes" id="UP001211065"/>
    </source>
</evidence>
<evidence type="ECO:0000313" key="3">
    <source>
        <dbReference type="EMBL" id="KAJ3214198.1"/>
    </source>
</evidence>
<dbReference type="PANTHER" id="PTHR43364">
    <property type="entry name" value="NADH-SPECIFIC METHYLGLYOXAL REDUCTASE-RELATED"/>
    <property type="match status" value="1"/>
</dbReference>
<dbReference type="PANTHER" id="PTHR43364:SF4">
    <property type="entry name" value="NAD(P)-LINKED OXIDOREDUCTASE SUPERFAMILY PROTEIN"/>
    <property type="match status" value="1"/>
</dbReference>
<organism evidence="3 4">
    <name type="scientific">Clydaea vesicula</name>
    <dbReference type="NCBI Taxonomy" id="447962"/>
    <lineage>
        <taxon>Eukaryota</taxon>
        <taxon>Fungi</taxon>
        <taxon>Fungi incertae sedis</taxon>
        <taxon>Chytridiomycota</taxon>
        <taxon>Chytridiomycota incertae sedis</taxon>
        <taxon>Chytridiomycetes</taxon>
        <taxon>Lobulomycetales</taxon>
        <taxon>Lobulomycetaceae</taxon>
        <taxon>Clydaea</taxon>
    </lineage>
</organism>
<evidence type="ECO:0000256" key="1">
    <source>
        <dbReference type="ARBA" id="ARBA00023002"/>
    </source>
</evidence>
<sequence length="323" mass="36736">MKVVLGTMTFGTGVGGRLNVEEKIKDILIEFKKYGDELDTARMYCDGNTEEVLGAMGVSKEPFNFKIATKVYPALPGMHSPENLKETFSQSLKALKTNYVEIFYLHAPDHGTPFAVTLKAVDELYKAGHFKYFALSNFAAWEVMQIYSVCSIKFLFLIVVLGMYNALTRNVESELFPCIRELGIKFYAYNPICGGVLSGRYTLENFGEEILDGSRFDQNTTQGKRYRERYWNKLYFEAVEDIKKVCAKYKISLPDAAHRWLSHHSKLDEKLGDAIIVGVSSLEHAITNLRASVTEEKLPYEVVAAFDDFGWDKTKSMSVNYFR</sequence>
<dbReference type="InterPro" id="IPR036812">
    <property type="entry name" value="NAD(P)_OxRdtase_dom_sf"/>
</dbReference>
<dbReference type="InterPro" id="IPR050523">
    <property type="entry name" value="AKR_Detox_Biosynth"/>
</dbReference>
<keyword evidence="1" id="KW-0560">Oxidoreductase</keyword>
<comment type="caution">
    <text evidence="3">The sequence shown here is derived from an EMBL/GenBank/DDBJ whole genome shotgun (WGS) entry which is preliminary data.</text>
</comment>